<evidence type="ECO:0000256" key="2">
    <source>
        <dbReference type="ARBA" id="ARBA00047806"/>
    </source>
</evidence>
<gene>
    <name evidence="4" type="primary">msrA</name>
    <name evidence="7" type="ORF">SAMN05444370_10251</name>
</gene>
<dbReference type="GO" id="GO:0008113">
    <property type="term" value="F:peptide-methionine (S)-S-oxide reductase activity"/>
    <property type="evidence" value="ECO:0007669"/>
    <property type="project" value="UniProtKB-UniRule"/>
</dbReference>
<dbReference type="RefSeq" id="WP_093248288.1">
    <property type="nucleotide sequence ID" value="NZ_FNQM01000002.1"/>
</dbReference>
<name>A0A1H3WNW3_9RHOB</name>
<keyword evidence="5" id="KW-0732">Signal</keyword>
<sequence>MIRLFAAALMLLAARGALAQDAALEAAIFAGGCFWCVEADFDKVSGVVETVSGYTGGWVENPTYQEVTYGGTGHSEAVRIRFDPARVSYPRLLEIYFRTIDPFDDRGQFCDRGPSYAPAIFVGGPEQRAAAEAARAAAAEALDDEIETPIRDAATFWPAEDHHQNYHETNAAKYGFYRASCGRDRRIRRIWGETPADALRRLG</sequence>
<evidence type="ECO:0000313" key="7">
    <source>
        <dbReference type="EMBL" id="SDZ88835.1"/>
    </source>
</evidence>
<proteinExistence type="inferred from homology"/>
<dbReference type="GO" id="GO:0033744">
    <property type="term" value="F:L-methionine:thioredoxin-disulfide S-oxidoreductase activity"/>
    <property type="evidence" value="ECO:0007669"/>
    <property type="project" value="RHEA"/>
</dbReference>
<dbReference type="EMBL" id="FNQM01000002">
    <property type="protein sequence ID" value="SDZ88835.1"/>
    <property type="molecule type" value="Genomic_DNA"/>
</dbReference>
<dbReference type="PANTHER" id="PTHR43774">
    <property type="entry name" value="PEPTIDE METHIONINE SULFOXIDE REDUCTASE"/>
    <property type="match status" value="1"/>
</dbReference>
<evidence type="ECO:0000256" key="1">
    <source>
        <dbReference type="ARBA" id="ARBA00023002"/>
    </source>
</evidence>
<feature type="chain" id="PRO_5011439211" description="Peptide methionine sulfoxide reductase MsrA" evidence="5">
    <location>
        <begin position="20"/>
        <end position="203"/>
    </location>
</feature>
<evidence type="ECO:0000256" key="5">
    <source>
        <dbReference type="SAM" id="SignalP"/>
    </source>
</evidence>
<dbReference type="InterPro" id="IPR036509">
    <property type="entry name" value="Met_Sox_Rdtase_MsrA_sf"/>
</dbReference>
<comment type="function">
    <text evidence="4">Has an important function as a repair enzyme for proteins that have been inactivated by oxidation. Catalyzes the reversible oxidation-reduction of methionine sulfoxide in proteins to methionine.</text>
</comment>
<dbReference type="PANTHER" id="PTHR43774:SF1">
    <property type="entry name" value="PEPTIDE METHIONINE SULFOXIDE REDUCTASE MSRA 2"/>
    <property type="match status" value="1"/>
</dbReference>
<evidence type="ECO:0000259" key="6">
    <source>
        <dbReference type="Pfam" id="PF01625"/>
    </source>
</evidence>
<evidence type="ECO:0000256" key="4">
    <source>
        <dbReference type="HAMAP-Rule" id="MF_01401"/>
    </source>
</evidence>
<dbReference type="STRING" id="89524.SAMN05444370_10251"/>
<protein>
    <recommendedName>
        <fullName evidence="4">Peptide methionine sulfoxide reductase MsrA</fullName>
        <shortName evidence="4">Protein-methionine-S-oxide reductase</shortName>
        <ecNumber evidence="4">1.8.4.11</ecNumber>
    </recommendedName>
    <alternativeName>
        <fullName evidence="4">Peptide-methionine (S)-S-oxide reductase</fullName>
        <shortName evidence="4">Peptide Met(O) reductase</shortName>
    </alternativeName>
</protein>
<dbReference type="Proteomes" id="UP000198703">
    <property type="component" value="Unassembled WGS sequence"/>
</dbReference>
<evidence type="ECO:0000256" key="3">
    <source>
        <dbReference type="ARBA" id="ARBA00048782"/>
    </source>
</evidence>
<feature type="domain" description="Peptide methionine sulphoxide reductase MsrA" evidence="6">
    <location>
        <begin position="27"/>
        <end position="174"/>
    </location>
</feature>
<comment type="catalytic activity">
    <reaction evidence="2 4">
        <text>L-methionyl-[protein] + [thioredoxin]-disulfide + H2O = L-methionyl-(S)-S-oxide-[protein] + [thioredoxin]-dithiol</text>
        <dbReference type="Rhea" id="RHEA:14217"/>
        <dbReference type="Rhea" id="RHEA-COMP:10698"/>
        <dbReference type="Rhea" id="RHEA-COMP:10700"/>
        <dbReference type="Rhea" id="RHEA-COMP:12313"/>
        <dbReference type="Rhea" id="RHEA-COMP:12315"/>
        <dbReference type="ChEBI" id="CHEBI:15377"/>
        <dbReference type="ChEBI" id="CHEBI:16044"/>
        <dbReference type="ChEBI" id="CHEBI:29950"/>
        <dbReference type="ChEBI" id="CHEBI:44120"/>
        <dbReference type="ChEBI" id="CHEBI:50058"/>
        <dbReference type="EC" id="1.8.4.11"/>
    </reaction>
</comment>
<dbReference type="HAMAP" id="MF_01401">
    <property type="entry name" value="MsrA"/>
    <property type="match status" value="1"/>
</dbReference>
<dbReference type="Pfam" id="PF01625">
    <property type="entry name" value="PMSR"/>
    <property type="match status" value="1"/>
</dbReference>
<dbReference type="InterPro" id="IPR002569">
    <property type="entry name" value="Met_Sox_Rdtase_MsrA_dom"/>
</dbReference>
<comment type="similarity">
    <text evidence="4">Belongs to the MsrA Met sulfoxide reductase family.</text>
</comment>
<feature type="active site" evidence="4">
    <location>
        <position position="33"/>
    </location>
</feature>
<dbReference type="EC" id="1.8.4.11" evidence="4"/>
<keyword evidence="1 4" id="KW-0560">Oxidoreductase</keyword>
<comment type="catalytic activity">
    <reaction evidence="3 4">
        <text>[thioredoxin]-disulfide + L-methionine + H2O = L-methionine (S)-S-oxide + [thioredoxin]-dithiol</text>
        <dbReference type="Rhea" id="RHEA:19993"/>
        <dbReference type="Rhea" id="RHEA-COMP:10698"/>
        <dbReference type="Rhea" id="RHEA-COMP:10700"/>
        <dbReference type="ChEBI" id="CHEBI:15377"/>
        <dbReference type="ChEBI" id="CHEBI:29950"/>
        <dbReference type="ChEBI" id="CHEBI:50058"/>
        <dbReference type="ChEBI" id="CHEBI:57844"/>
        <dbReference type="ChEBI" id="CHEBI:58772"/>
        <dbReference type="EC" id="1.8.4.11"/>
    </reaction>
</comment>
<feature type="signal peptide" evidence="5">
    <location>
        <begin position="1"/>
        <end position="19"/>
    </location>
</feature>
<dbReference type="OrthoDB" id="4174719at2"/>
<keyword evidence="8" id="KW-1185">Reference proteome</keyword>
<dbReference type="Gene3D" id="3.30.1060.10">
    <property type="entry name" value="Peptide methionine sulphoxide reductase MsrA"/>
    <property type="match status" value="1"/>
</dbReference>
<dbReference type="NCBIfam" id="TIGR00401">
    <property type="entry name" value="msrA"/>
    <property type="match status" value="1"/>
</dbReference>
<evidence type="ECO:0000313" key="8">
    <source>
        <dbReference type="Proteomes" id="UP000198703"/>
    </source>
</evidence>
<organism evidence="7 8">
    <name type="scientific">Rubrimonas cliftonensis</name>
    <dbReference type="NCBI Taxonomy" id="89524"/>
    <lineage>
        <taxon>Bacteria</taxon>
        <taxon>Pseudomonadati</taxon>
        <taxon>Pseudomonadota</taxon>
        <taxon>Alphaproteobacteria</taxon>
        <taxon>Rhodobacterales</taxon>
        <taxon>Paracoccaceae</taxon>
        <taxon>Rubrimonas</taxon>
    </lineage>
</organism>
<dbReference type="SUPFAM" id="SSF55068">
    <property type="entry name" value="Peptide methionine sulfoxide reductase"/>
    <property type="match status" value="1"/>
</dbReference>
<accession>A0A1H3WNW3</accession>
<dbReference type="AlphaFoldDB" id="A0A1H3WNW3"/>
<reference evidence="7 8" key="1">
    <citation type="submission" date="2016-10" db="EMBL/GenBank/DDBJ databases">
        <authorList>
            <person name="de Groot N.N."/>
        </authorList>
    </citation>
    <scope>NUCLEOTIDE SEQUENCE [LARGE SCALE GENOMIC DNA]</scope>
    <source>
        <strain evidence="7 8">DSM 15345</strain>
    </source>
</reference>